<protein>
    <recommendedName>
        <fullName evidence="6">Vacuolar protein-sorting-associated protein 36</fullName>
    </recommendedName>
    <alternativeName>
        <fullName evidence="6">ESCRT-II complex subunit VPS36</fullName>
    </alternativeName>
</protein>
<dbReference type="FunFam" id="1.10.10.10:FF:000165">
    <property type="entry name" value="Vacuolar protein sorting protein (Vps36)"/>
    <property type="match status" value="1"/>
</dbReference>
<dbReference type="GO" id="GO:0032266">
    <property type="term" value="F:phosphatidylinositol-3-phosphate binding"/>
    <property type="evidence" value="ECO:0007669"/>
    <property type="project" value="UniProtKB-UniRule"/>
</dbReference>
<dbReference type="InterPro" id="IPR011993">
    <property type="entry name" value="PH-like_dom_sf"/>
</dbReference>
<dbReference type="InterPro" id="IPR040608">
    <property type="entry name" value="Snf8/Vps36"/>
</dbReference>
<dbReference type="Gene3D" id="2.30.29.30">
    <property type="entry name" value="Pleckstrin-homology domain (PH domain)/Phosphotyrosine-binding domain (PTB)"/>
    <property type="match status" value="1"/>
</dbReference>
<evidence type="ECO:0000256" key="1">
    <source>
        <dbReference type="ARBA" id="ARBA00009697"/>
    </source>
</evidence>
<keyword evidence="8" id="KW-1185">Reference proteome</keyword>
<evidence type="ECO:0000256" key="2">
    <source>
        <dbReference type="ARBA" id="ARBA00022448"/>
    </source>
</evidence>
<dbReference type="Pfam" id="PF04157">
    <property type="entry name" value="EAP30"/>
    <property type="match status" value="1"/>
</dbReference>
<dbReference type="Proteomes" id="UP000751190">
    <property type="component" value="Unassembled WGS sequence"/>
</dbReference>
<comment type="caution">
    <text evidence="7">The sequence shown here is derived from an EMBL/GenBank/DDBJ whole genome shotgun (WGS) entry which is preliminary data.</text>
</comment>
<dbReference type="PANTHER" id="PTHR13128">
    <property type="entry name" value="VACUOLAR PROTEIN-SORTING-ASSOCIATED PROTEIN 36"/>
    <property type="match status" value="1"/>
</dbReference>
<dbReference type="OrthoDB" id="271448at2759"/>
<evidence type="ECO:0000256" key="5">
    <source>
        <dbReference type="ARBA" id="ARBA00023054"/>
    </source>
</evidence>
<proteinExistence type="inferred from homology"/>
<dbReference type="PANTHER" id="PTHR13128:SF12">
    <property type="entry name" value="VACUOLAR PROTEIN-SORTING-ASSOCIATED PROTEIN 36"/>
    <property type="match status" value="1"/>
</dbReference>
<dbReference type="GO" id="GO:0031902">
    <property type="term" value="C:late endosome membrane"/>
    <property type="evidence" value="ECO:0007669"/>
    <property type="project" value="UniProtKB-UniRule"/>
</dbReference>
<organism evidence="7 8">
    <name type="scientific">Diacronema lutheri</name>
    <name type="common">Unicellular marine alga</name>
    <name type="synonym">Monochrysis lutheri</name>
    <dbReference type="NCBI Taxonomy" id="2081491"/>
    <lineage>
        <taxon>Eukaryota</taxon>
        <taxon>Haptista</taxon>
        <taxon>Haptophyta</taxon>
        <taxon>Pavlovophyceae</taxon>
        <taxon>Pavlovales</taxon>
        <taxon>Pavlovaceae</taxon>
        <taxon>Diacronema</taxon>
    </lineage>
</organism>
<dbReference type="Gene3D" id="6.10.140.260">
    <property type="match status" value="1"/>
</dbReference>
<evidence type="ECO:0000313" key="8">
    <source>
        <dbReference type="Proteomes" id="UP000751190"/>
    </source>
</evidence>
<dbReference type="GO" id="GO:0043328">
    <property type="term" value="P:protein transport to vacuole involved in ubiquitin-dependent protein catabolic process via the multivesicular body sorting pathway"/>
    <property type="evidence" value="ECO:0007669"/>
    <property type="project" value="UniProtKB-UniRule"/>
</dbReference>
<keyword evidence="3 6" id="KW-0967">Endosome</keyword>
<dbReference type="Gene3D" id="1.10.10.10">
    <property type="entry name" value="Winged helix-like DNA-binding domain superfamily/Winged helix DNA-binding domain"/>
    <property type="match status" value="2"/>
</dbReference>
<accession>A0A8J5XPZ2</accession>
<dbReference type="InterPro" id="IPR036388">
    <property type="entry name" value="WH-like_DNA-bd_sf"/>
</dbReference>
<comment type="similarity">
    <text evidence="1 6">Belongs to the VPS36 family.</text>
</comment>
<sequence>MEDVELSEARRVLLADGEVECAVQEDVRLERDGERVRTTVVLTNRRVVFVEAALGFALADVREAKSRSAGFFGRGDTLLDVELRAPFETDAAVSAHATSLALVFCTATLRDRFHEELQQGMRRLALDAAAEAQRAQAALARQAFTTTNAGVSGIMRAQDHLHASVDRAVDSAFSDLETLMAHAKQMVAIAEQLAARDASAQDADDEQQRDELERFKLFGIASPVTRVSHGASFHRELARQLSDFLSEPLRSSRGVLALTDVFCLFNRARGTELVSPGDLLQACELLPDLGLPMRLHRFSSGILAVRSLQAAGQGLEAQVVALACRREGVTAVEVGLRLSISLLLANEFLRALEQEARLCRDGMRSDSLAFYPNIFAHSPDGQRALAALLSQSGVEPKPG</sequence>
<keyword evidence="6" id="KW-0963">Cytoplasm</keyword>
<gene>
    <name evidence="7" type="ORF">KFE25_009952</name>
</gene>
<comment type="subunit">
    <text evidence="6">Component of the endosomal sorting complex required for transport II (ESCRT-II).</text>
</comment>
<dbReference type="InterPro" id="IPR036390">
    <property type="entry name" value="WH_DNA-bd_sf"/>
</dbReference>
<dbReference type="GO" id="GO:0000814">
    <property type="term" value="C:ESCRT II complex"/>
    <property type="evidence" value="ECO:0007669"/>
    <property type="project" value="UniProtKB-UniRule"/>
</dbReference>
<comment type="function">
    <text evidence="6">Component of the ESCRT-II complex (endosomal sorting complex required for transport II), which is required for multivesicular body (MVB) formation and sorting of endosomal cargo proteins into MVBs.</text>
</comment>
<dbReference type="SUPFAM" id="SSF46785">
    <property type="entry name" value="Winged helix' DNA-binding domain"/>
    <property type="match status" value="1"/>
</dbReference>
<keyword evidence="5" id="KW-0175">Coiled coil</keyword>
<keyword evidence="4 6" id="KW-0653">Protein transport</keyword>
<evidence type="ECO:0000256" key="4">
    <source>
        <dbReference type="ARBA" id="ARBA00022927"/>
    </source>
</evidence>
<keyword evidence="2 6" id="KW-0813">Transport</keyword>
<reference evidence="7" key="1">
    <citation type="submission" date="2021-05" db="EMBL/GenBank/DDBJ databases">
        <title>The genome of the haptophyte Pavlova lutheri (Diacronema luteri, Pavlovales) - a model for lipid biosynthesis in eukaryotic algae.</title>
        <authorList>
            <person name="Hulatt C.J."/>
            <person name="Posewitz M.C."/>
        </authorList>
    </citation>
    <scope>NUCLEOTIDE SEQUENCE</scope>
    <source>
        <strain evidence="7">NIVA-4/92</strain>
    </source>
</reference>
<name>A0A8J5XPZ2_DIALT</name>
<comment type="subcellular location">
    <subcellularLocation>
        <location evidence="6">Cytoplasm</location>
    </subcellularLocation>
    <subcellularLocation>
        <location evidence="6">Endosome</location>
    </subcellularLocation>
</comment>
<evidence type="ECO:0000256" key="6">
    <source>
        <dbReference type="RuleBase" id="RU367095"/>
    </source>
</evidence>
<dbReference type="OMA" id="MSIARNY"/>
<dbReference type="InterPro" id="IPR037855">
    <property type="entry name" value="Vps36"/>
</dbReference>
<dbReference type="SUPFAM" id="SSF50729">
    <property type="entry name" value="PH domain-like"/>
    <property type="match status" value="1"/>
</dbReference>
<dbReference type="AlphaFoldDB" id="A0A8J5XPZ2"/>
<dbReference type="GO" id="GO:0043130">
    <property type="term" value="F:ubiquitin binding"/>
    <property type="evidence" value="ECO:0007669"/>
    <property type="project" value="UniProtKB-UniRule"/>
</dbReference>
<evidence type="ECO:0000256" key="3">
    <source>
        <dbReference type="ARBA" id="ARBA00022753"/>
    </source>
</evidence>
<evidence type="ECO:0000313" key="7">
    <source>
        <dbReference type="EMBL" id="KAG8464584.1"/>
    </source>
</evidence>
<dbReference type="EMBL" id="JAGTXO010000012">
    <property type="protein sequence ID" value="KAG8464584.1"/>
    <property type="molecule type" value="Genomic_DNA"/>
</dbReference>